<dbReference type="Proteomes" id="UP000314294">
    <property type="component" value="Unassembled WGS sequence"/>
</dbReference>
<evidence type="ECO:0000313" key="3">
    <source>
        <dbReference type="Proteomes" id="UP000314294"/>
    </source>
</evidence>
<keyword evidence="3" id="KW-1185">Reference proteome</keyword>
<name>A0A4Z2ERY3_9TELE</name>
<dbReference type="EMBL" id="SRLO01003341">
    <property type="protein sequence ID" value="TNN31569.1"/>
    <property type="molecule type" value="Genomic_DNA"/>
</dbReference>
<comment type="caution">
    <text evidence="2">The sequence shown here is derived from an EMBL/GenBank/DDBJ whole genome shotgun (WGS) entry which is preliminary data.</text>
</comment>
<evidence type="ECO:0000256" key="1">
    <source>
        <dbReference type="SAM" id="MobiDB-lite"/>
    </source>
</evidence>
<evidence type="ECO:0000313" key="2">
    <source>
        <dbReference type="EMBL" id="TNN31569.1"/>
    </source>
</evidence>
<feature type="region of interest" description="Disordered" evidence="1">
    <location>
        <begin position="24"/>
        <end position="78"/>
    </location>
</feature>
<dbReference type="AlphaFoldDB" id="A0A4Z2ERY3"/>
<proteinExistence type="predicted"/>
<feature type="compositionally biased region" description="Polar residues" evidence="1">
    <location>
        <begin position="32"/>
        <end position="51"/>
    </location>
</feature>
<reference evidence="2 3" key="1">
    <citation type="submission" date="2019-03" db="EMBL/GenBank/DDBJ databases">
        <title>First draft genome of Liparis tanakae, snailfish: a comprehensive survey of snailfish specific genes.</title>
        <authorList>
            <person name="Kim W."/>
            <person name="Song I."/>
            <person name="Jeong J.-H."/>
            <person name="Kim D."/>
            <person name="Kim S."/>
            <person name="Ryu S."/>
            <person name="Song J.Y."/>
            <person name="Lee S.K."/>
        </authorList>
    </citation>
    <scope>NUCLEOTIDE SEQUENCE [LARGE SCALE GENOMIC DNA]</scope>
    <source>
        <tissue evidence="2">Muscle</tissue>
    </source>
</reference>
<gene>
    <name evidence="2" type="ORF">EYF80_058279</name>
</gene>
<sequence>MCRFPTSSAWCCFHATLHLPSTTRFLGPSNPAPLQSTPNSHYHQCQDSSGGFSHGCRPGQHSAISNPPAEFIRQSNSA</sequence>
<accession>A0A4Z2ERY3</accession>
<protein>
    <submittedName>
        <fullName evidence="2">Uncharacterized protein</fullName>
    </submittedName>
</protein>
<organism evidence="2 3">
    <name type="scientific">Liparis tanakae</name>
    <name type="common">Tanaka's snailfish</name>
    <dbReference type="NCBI Taxonomy" id="230148"/>
    <lineage>
        <taxon>Eukaryota</taxon>
        <taxon>Metazoa</taxon>
        <taxon>Chordata</taxon>
        <taxon>Craniata</taxon>
        <taxon>Vertebrata</taxon>
        <taxon>Euteleostomi</taxon>
        <taxon>Actinopterygii</taxon>
        <taxon>Neopterygii</taxon>
        <taxon>Teleostei</taxon>
        <taxon>Neoteleostei</taxon>
        <taxon>Acanthomorphata</taxon>
        <taxon>Eupercaria</taxon>
        <taxon>Perciformes</taxon>
        <taxon>Cottioidei</taxon>
        <taxon>Cottales</taxon>
        <taxon>Liparidae</taxon>
        <taxon>Liparis</taxon>
    </lineage>
</organism>